<dbReference type="SUPFAM" id="SSF52540">
    <property type="entry name" value="P-loop containing nucleoside triphosphate hydrolases"/>
    <property type="match status" value="1"/>
</dbReference>
<evidence type="ECO:0000313" key="1">
    <source>
        <dbReference type="EMBL" id="MCJ2185392.1"/>
    </source>
</evidence>
<dbReference type="Gene3D" id="3.40.50.300">
    <property type="entry name" value="P-loop containing nucleotide triphosphate hydrolases"/>
    <property type="match status" value="1"/>
</dbReference>
<sequence>MTKHDSQYYRLCGFSVRSQIPLPELPVLEAGDVPSDVDLDIRFGPVPERLENADHVYPRFETSGSDLLLIKSAQIARYLLQAPGKVTIQSWEPFVERDVRSVLLASVMGGFFHMQGLFPLHASAVRFGDGVVAFSGASGAGKSTLAAFLSERGYQVITDDVCVIDLAEDAGRALVRPSFARLRLWGESMDALGKPLTEESRNTVRWNKYHLMLPSSRDVLPLKAVVLLEADASCDRPGLVPVKGGQAIAKMIQNVFRPEYARFLGRDQVSFRSSTSIAGNVPVHELRRKRDFEQMEDVVSLLENAFA</sequence>
<protein>
    <recommendedName>
        <fullName evidence="3">Hpr(Ser) kinase/phosphatase</fullName>
    </recommendedName>
</protein>
<proteinExistence type="predicted"/>
<dbReference type="EMBL" id="JALHLG010000001">
    <property type="protein sequence ID" value="MCJ2185392.1"/>
    <property type="molecule type" value="Genomic_DNA"/>
</dbReference>
<organism evidence="1 2">
    <name type="scientific">Novosphingobium beihaiensis</name>
    <dbReference type="NCBI Taxonomy" id="2930389"/>
    <lineage>
        <taxon>Bacteria</taxon>
        <taxon>Pseudomonadati</taxon>
        <taxon>Pseudomonadota</taxon>
        <taxon>Alphaproteobacteria</taxon>
        <taxon>Sphingomonadales</taxon>
        <taxon>Sphingomonadaceae</taxon>
        <taxon>Novosphingobium</taxon>
    </lineage>
</organism>
<evidence type="ECO:0000313" key="2">
    <source>
        <dbReference type="Proteomes" id="UP001202281"/>
    </source>
</evidence>
<name>A0ABT0BK19_9SPHN</name>
<evidence type="ECO:0008006" key="3">
    <source>
        <dbReference type="Google" id="ProtNLM"/>
    </source>
</evidence>
<keyword evidence="2" id="KW-1185">Reference proteome</keyword>
<comment type="caution">
    <text evidence="1">The sequence shown here is derived from an EMBL/GenBank/DDBJ whole genome shotgun (WGS) entry which is preliminary data.</text>
</comment>
<accession>A0ABT0BK19</accession>
<dbReference type="Proteomes" id="UP001202281">
    <property type="component" value="Unassembled WGS sequence"/>
</dbReference>
<reference evidence="1 2" key="1">
    <citation type="submission" date="2022-04" db="EMBL/GenBank/DDBJ databases">
        <title>Identification of a novel bacterium isolated from mangrove sediments.</title>
        <authorList>
            <person name="Pan X."/>
        </authorList>
    </citation>
    <scope>NUCLEOTIDE SEQUENCE [LARGE SCALE GENOMIC DNA]</scope>
    <source>
        <strain evidence="1 2">B2638</strain>
    </source>
</reference>
<gene>
    <name evidence="1" type="ORF">MTR66_01020</name>
</gene>
<dbReference type="SUPFAM" id="SSF53795">
    <property type="entry name" value="PEP carboxykinase-like"/>
    <property type="match status" value="1"/>
</dbReference>
<dbReference type="InterPro" id="IPR027417">
    <property type="entry name" value="P-loop_NTPase"/>
</dbReference>